<keyword evidence="2" id="KW-1185">Reference proteome</keyword>
<comment type="caution">
    <text evidence="1">The sequence shown here is derived from an EMBL/GenBank/DDBJ whole genome shotgun (WGS) entry which is preliminary data.</text>
</comment>
<accession>A0ACC1M5G9</accession>
<dbReference type="Proteomes" id="UP001139981">
    <property type="component" value="Unassembled WGS sequence"/>
</dbReference>
<gene>
    <name evidence="1" type="primary">YEA4</name>
    <name evidence="1" type="ORF">IWW38_002050</name>
</gene>
<dbReference type="EMBL" id="JANBVB010000204">
    <property type="protein sequence ID" value="KAJ2896356.1"/>
    <property type="molecule type" value="Genomic_DNA"/>
</dbReference>
<evidence type="ECO:0000313" key="2">
    <source>
        <dbReference type="Proteomes" id="UP001139981"/>
    </source>
</evidence>
<evidence type="ECO:0000313" key="1">
    <source>
        <dbReference type="EMBL" id="KAJ2896356.1"/>
    </source>
</evidence>
<reference evidence="1" key="1">
    <citation type="submission" date="2022-07" db="EMBL/GenBank/DDBJ databases">
        <title>Phylogenomic reconstructions and comparative analyses of Kickxellomycotina fungi.</title>
        <authorList>
            <person name="Reynolds N.K."/>
            <person name="Stajich J.E."/>
            <person name="Barry K."/>
            <person name="Grigoriev I.V."/>
            <person name="Crous P."/>
            <person name="Smith M.E."/>
        </authorList>
    </citation>
    <scope>NUCLEOTIDE SEQUENCE</scope>
    <source>
        <strain evidence="1">CBS 190363</strain>
    </source>
</reference>
<organism evidence="1 2">
    <name type="scientific">Coemansia aciculifera</name>
    <dbReference type="NCBI Taxonomy" id="417176"/>
    <lineage>
        <taxon>Eukaryota</taxon>
        <taxon>Fungi</taxon>
        <taxon>Fungi incertae sedis</taxon>
        <taxon>Zoopagomycota</taxon>
        <taxon>Kickxellomycotina</taxon>
        <taxon>Kickxellomycetes</taxon>
        <taxon>Kickxellales</taxon>
        <taxon>Kickxellaceae</taxon>
        <taxon>Coemansia</taxon>
    </lineage>
</organism>
<name>A0ACC1M5G9_9FUNG</name>
<sequence length="186" mass="19928">MHISEKAKAMATVLVASDWLTVLGFIFGGCCSNVFALESLVRDVPKCGNLITFAQFFFITVVGLPAHIHWPAGGSWLPRLKERQVPLHRWVVMVGLYFFVSILNNLALGFQISIPLHIVFRSGGLIANMACGYFVAGKRYPAQQVVAVLMVSAGVVIATLASITSGDVTPSAASSSVSWFGVPESA</sequence>
<protein>
    <submittedName>
        <fullName evidence="1">Golgi uridine diphosphate-N- acetylglucosamine transporter</fullName>
    </submittedName>
</protein>
<feature type="non-terminal residue" evidence="1">
    <location>
        <position position="186"/>
    </location>
</feature>
<proteinExistence type="predicted"/>